<comment type="similarity">
    <text evidence="2">Belongs to the bacterial ribosomal protein bL27 family.</text>
</comment>
<evidence type="ECO:0000256" key="4">
    <source>
        <dbReference type="ARBA" id="ARBA00022980"/>
    </source>
</evidence>
<keyword evidence="3" id="KW-0809">Transit peptide</keyword>
<dbReference type="InterPro" id="IPR001684">
    <property type="entry name" value="Ribosomal_bL27"/>
</dbReference>
<evidence type="ECO:0000256" key="5">
    <source>
        <dbReference type="ARBA" id="ARBA00023128"/>
    </source>
</evidence>
<feature type="compositionally biased region" description="Low complexity" evidence="9">
    <location>
        <begin position="49"/>
        <end position="60"/>
    </location>
</feature>
<evidence type="ECO:0000256" key="1">
    <source>
        <dbReference type="ARBA" id="ARBA00004173"/>
    </source>
</evidence>
<dbReference type="AlphaFoldDB" id="A0A553QI61"/>
<keyword evidence="11" id="KW-1185">Reference proteome</keyword>
<evidence type="ECO:0000313" key="11">
    <source>
        <dbReference type="Proteomes" id="UP000316079"/>
    </source>
</evidence>
<dbReference type="GO" id="GO:0006412">
    <property type="term" value="P:translation"/>
    <property type="evidence" value="ECO:0007669"/>
    <property type="project" value="InterPro"/>
</dbReference>
<feature type="region of interest" description="Disordered" evidence="9">
    <location>
        <begin position="47"/>
        <end position="66"/>
    </location>
</feature>
<dbReference type="PANTHER" id="PTHR15893:SF0">
    <property type="entry name" value="LARGE RIBOSOMAL SUBUNIT PROTEIN BL27M"/>
    <property type="match status" value="1"/>
</dbReference>
<evidence type="ECO:0000313" key="10">
    <source>
        <dbReference type="EMBL" id="TRY89616.1"/>
    </source>
</evidence>
<evidence type="ECO:0000256" key="3">
    <source>
        <dbReference type="ARBA" id="ARBA00022946"/>
    </source>
</evidence>
<gene>
    <name evidence="10" type="ORF">DNTS_015041</name>
</gene>
<dbReference type="SUPFAM" id="SSF110324">
    <property type="entry name" value="Ribosomal L27 protein-like"/>
    <property type="match status" value="1"/>
</dbReference>
<dbReference type="Pfam" id="PF01016">
    <property type="entry name" value="Ribosomal_L27"/>
    <property type="match status" value="1"/>
</dbReference>
<dbReference type="PRINTS" id="PR00063">
    <property type="entry name" value="RIBOSOMALL27"/>
</dbReference>
<dbReference type="FunFam" id="2.40.50.100:FF:000031">
    <property type="entry name" value="39S ribosomal protein L27, mitochondrial"/>
    <property type="match status" value="1"/>
</dbReference>
<dbReference type="GO" id="GO:0005762">
    <property type="term" value="C:mitochondrial large ribosomal subunit"/>
    <property type="evidence" value="ECO:0007669"/>
    <property type="project" value="TreeGrafter"/>
</dbReference>
<dbReference type="PANTHER" id="PTHR15893">
    <property type="entry name" value="RIBOSOMAL PROTEIN L27"/>
    <property type="match status" value="1"/>
</dbReference>
<dbReference type="EMBL" id="SRMA01025950">
    <property type="protein sequence ID" value="TRY89616.1"/>
    <property type="molecule type" value="Genomic_DNA"/>
</dbReference>
<organism evidence="10 11">
    <name type="scientific">Danionella cerebrum</name>
    <dbReference type="NCBI Taxonomy" id="2873325"/>
    <lineage>
        <taxon>Eukaryota</taxon>
        <taxon>Metazoa</taxon>
        <taxon>Chordata</taxon>
        <taxon>Craniata</taxon>
        <taxon>Vertebrata</taxon>
        <taxon>Euteleostomi</taxon>
        <taxon>Actinopterygii</taxon>
        <taxon>Neopterygii</taxon>
        <taxon>Teleostei</taxon>
        <taxon>Ostariophysi</taxon>
        <taxon>Cypriniformes</taxon>
        <taxon>Danionidae</taxon>
        <taxon>Danioninae</taxon>
        <taxon>Danionella</taxon>
    </lineage>
</organism>
<proteinExistence type="inferred from homology"/>
<dbReference type="GO" id="GO:0003735">
    <property type="term" value="F:structural constituent of ribosome"/>
    <property type="evidence" value="ECO:0007669"/>
    <property type="project" value="InterPro"/>
</dbReference>
<dbReference type="Gene3D" id="2.40.50.100">
    <property type="match status" value="1"/>
</dbReference>
<evidence type="ECO:0000256" key="2">
    <source>
        <dbReference type="ARBA" id="ARBA00010797"/>
    </source>
</evidence>
<sequence>MHHGNIPAPLRHKSASFKMATLMSLLLQHRAPFLFSPSPTTVVMRFASKKTGSSSKNTGGKSPGRRYGFKKQDGHFVHAGNILATQRKGLMRWHPGAYVGIGTNKTLYALEDGVVRFTKEVYIPLPRSVEAREMIPKLVKGAVIYKTFINVIPTKQGNTFKLVDMV</sequence>
<reference evidence="10 11" key="1">
    <citation type="journal article" date="2019" name="Sci. Data">
        <title>Hybrid genome assembly and annotation of Danionella translucida.</title>
        <authorList>
            <person name="Kadobianskyi M."/>
            <person name="Schulze L."/>
            <person name="Schuelke M."/>
            <person name="Judkewitz B."/>
        </authorList>
    </citation>
    <scope>NUCLEOTIDE SEQUENCE [LARGE SCALE GENOMIC DNA]</scope>
    <source>
        <strain evidence="10 11">Bolton</strain>
    </source>
</reference>
<accession>A0A553QI61</accession>
<dbReference type="STRING" id="623744.A0A553QI61"/>
<keyword evidence="5" id="KW-0496">Mitochondrion</keyword>
<dbReference type="GO" id="GO:0005743">
    <property type="term" value="C:mitochondrial inner membrane"/>
    <property type="evidence" value="ECO:0007669"/>
    <property type="project" value="UniProtKB-ARBA"/>
</dbReference>
<evidence type="ECO:0000256" key="7">
    <source>
        <dbReference type="ARBA" id="ARBA00035267"/>
    </source>
</evidence>
<name>A0A553QI61_9TELE</name>
<comment type="caution">
    <text evidence="10">The sequence shown here is derived from an EMBL/GenBank/DDBJ whole genome shotgun (WGS) entry which is preliminary data.</text>
</comment>
<evidence type="ECO:0000256" key="6">
    <source>
        <dbReference type="ARBA" id="ARBA00023274"/>
    </source>
</evidence>
<comment type="subcellular location">
    <subcellularLocation>
        <location evidence="1">Mitochondrion</location>
    </subcellularLocation>
</comment>
<keyword evidence="4" id="KW-0689">Ribosomal protein</keyword>
<protein>
    <recommendedName>
        <fullName evidence="7">Large ribosomal subunit protein bL27m</fullName>
    </recommendedName>
    <alternativeName>
        <fullName evidence="8">39S ribosomal protein L27, mitochondrial</fullName>
    </alternativeName>
</protein>
<evidence type="ECO:0000256" key="8">
    <source>
        <dbReference type="ARBA" id="ARBA00076963"/>
    </source>
</evidence>
<dbReference type="OrthoDB" id="1867012at2759"/>
<dbReference type="Proteomes" id="UP000316079">
    <property type="component" value="Unassembled WGS sequence"/>
</dbReference>
<keyword evidence="6" id="KW-0687">Ribonucleoprotein</keyword>
<evidence type="ECO:0000256" key="9">
    <source>
        <dbReference type="SAM" id="MobiDB-lite"/>
    </source>
</evidence>